<dbReference type="SUPFAM" id="SSF50630">
    <property type="entry name" value="Acid proteases"/>
    <property type="match status" value="1"/>
</dbReference>
<dbReference type="CDD" id="cd05471">
    <property type="entry name" value="pepsin_like"/>
    <property type="match status" value="1"/>
</dbReference>
<dbReference type="GO" id="GO:0006508">
    <property type="term" value="P:proteolysis"/>
    <property type="evidence" value="ECO:0007669"/>
    <property type="project" value="InterPro"/>
</dbReference>
<accession>A0A9P7S266</accession>
<dbReference type="GeneID" id="66075958"/>
<name>A0A9P7S266_9AGAR</name>
<sequence>MSPPIIQPYRLLHRILLLPYLLSVCIAKNWVSLPIHAPPSLIISESFSHQADIAIGTPPQNTSFQISIDDYLSAAVIPECDFCPSAWMYDPSYSSSFNITPERVDSINLGGARGTETVTLGGVLQDTNASIVFIDHMTSQVLNSRFIGGRLGLSPTLNTTRRSKNLPLRLYEEGQLLNPVWGLRMGGSNPRLTIGALDPTEYQGEINWVPELGDSLEIQVDAFRAYNQNVLPLQYPITASLSSQSKEIYLSPNIVYFFLNESLTGPLQEATLHEDGWFDILCNETSKFEFSVDINGVNYPVREIIEESSPVINDLGFCRVAVGPSPNFVLGIRFLRSVYIAYRFPTGDCPGYYGFAVPKGVISKTLTNQKPRTTPTDAARCLSFVTPTSTPIPTISVHEGPFQISKEKYKVYGQEEDQWVELRGVEDLPMLKTKGSVTDLFG</sequence>
<dbReference type="PANTHER" id="PTHR47966">
    <property type="entry name" value="BETA-SITE APP-CLEAVING ENZYME, ISOFORM A-RELATED"/>
    <property type="match status" value="1"/>
</dbReference>
<dbReference type="PROSITE" id="PS51767">
    <property type="entry name" value="PEPTIDASE_A1"/>
    <property type="match status" value="1"/>
</dbReference>
<reference evidence="4" key="1">
    <citation type="journal article" date="2021" name="Genome Biol. Evol.">
        <title>The assembled and annotated genome of the fairy-ring fungus Marasmius oreades.</title>
        <authorList>
            <person name="Hiltunen M."/>
            <person name="Ament-Velasquez S.L."/>
            <person name="Johannesson H."/>
        </authorList>
    </citation>
    <scope>NUCLEOTIDE SEQUENCE</scope>
    <source>
        <strain evidence="4">03SP1</strain>
    </source>
</reference>
<feature type="chain" id="PRO_5040477395" description="Peptidase A1 domain-containing protein" evidence="2">
    <location>
        <begin position="28"/>
        <end position="442"/>
    </location>
</feature>
<feature type="domain" description="Peptidase A1" evidence="3">
    <location>
        <begin position="49"/>
        <end position="356"/>
    </location>
</feature>
<dbReference type="GO" id="GO:0004190">
    <property type="term" value="F:aspartic-type endopeptidase activity"/>
    <property type="evidence" value="ECO:0007669"/>
    <property type="project" value="InterPro"/>
</dbReference>
<dbReference type="AlphaFoldDB" id="A0A9P7S266"/>
<dbReference type="InterPro" id="IPR021109">
    <property type="entry name" value="Peptidase_aspartic_dom_sf"/>
</dbReference>
<feature type="signal peptide" evidence="2">
    <location>
        <begin position="1"/>
        <end position="27"/>
    </location>
</feature>
<dbReference type="InterPro" id="IPR034164">
    <property type="entry name" value="Pepsin-like_dom"/>
</dbReference>
<comment type="caution">
    <text evidence="4">The sequence shown here is derived from an EMBL/GenBank/DDBJ whole genome shotgun (WGS) entry which is preliminary data.</text>
</comment>
<dbReference type="OrthoDB" id="2747330at2759"/>
<evidence type="ECO:0000256" key="2">
    <source>
        <dbReference type="SAM" id="SignalP"/>
    </source>
</evidence>
<dbReference type="Gene3D" id="2.40.70.10">
    <property type="entry name" value="Acid Proteases"/>
    <property type="match status" value="2"/>
</dbReference>
<dbReference type="EMBL" id="CM032184">
    <property type="protein sequence ID" value="KAG7093193.1"/>
    <property type="molecule type" value="Genomic_DNA"/>
</dbReference>
<protein>
    <recommendedName>
        <fullName evidence="3">Peptidase A1 domain-containing protein</fullName>
    </recommendedName>
</protein>
<evidence type="ECO:0000313" key="4">
    <source>
        <dbReference type="EMBL" id="KAG7093193.1"/>
    </source>
</evidence>
<dbReference type="PANTHER" id="PTHR47966:SF51">
    <property type="entry name" value="BETA-SITE APP-CLEAVING ENZYME, ISOFORM A-RELATED"/>
    <property type="match status" value="1"/>
</dbReference>
<dbReference type="Proteomes" id="UP001049176">
    <property type="component" value="Chromosome 4"/>
</dbReference>
<proteinExistence type="inferred from homology"/>
<keyword evidence="2" id="KW-0732">Signal</keyword>
<evidence type="ECO:0000259" key="3">
    <source>
        <dbReference type="PROSITE" id="PS51767"/>
    </source>
</evidence>
<comment type="similarity">
    <text evidence="1">Belongs to the peptidase A1 family.</text>
</comment>
<dbReference type="InterPro" id="IPR001461">
    <property type="entry name" value="Aspartic_peptidase_A1"/>
</dbReference>
<dbReference type="KEGG" id="more:E1B28_006882"/>
<organism evidence="4 5">
    <name type="scientific">Marasmius oreades</name>
    <name type="common">fairy-ring Marasmius</name>
    <dbReference type="NCBI Taxonomy" id="181124"/>
    <lineage>
        <taxon>Eukaryota</taxon>
        <taxon>Fungi</taxon>
        <taxon>Dikarya</taxon>
        <taxon>Basidiomycota</taxon>
        <taxon>Agaricomycotina</taxon>
        <taxon>Agaricomycetes</taxon>
        <taxon>Agaricomycetidae</taxon>
        <taxon>Agaricales</taxon>
        <taxon>Marasmiineae</taxon>
        <taxon>Marasmiaceae</taxon>
        <taxon>Marasmius</taxon>
    </lineage>
</organism>
<evidence type="ECO:0000313" key="5">
    <source>
        <dbReference type="Proteomes" id="UP001049176"/>
    </source>
</evidence>
<dbReference type="RefSeq" id="XP_043009663.1">
    <property type="nucleotide sequence ID" value="XM_043151583.1"/>
</dbReference>
<evidence type="ECO:0000256" key="1">
    <source>
        <dbReference type="ARBA" id="ARBA00007447"/>
    </source>
</evidence>
<gene>
    <name evidence="4" type="ORF">E1B28_006882</name>
</gene>
<dbReference type="Pfam" id="PF00026">
    <property type="entry name" value="Asp"/>
    <property type="match status" value="1"/>
</dbReference>
<dbReference type="InterPro" id="IPR033121">
    <property type="entry name" value="PEPTIDASE_A1"/>
</dbReference>
<keyword evidence="5" id="KW-1185">Reference proteome</keyword>